<protein>
    <submittedName>
        <fullName evidence="7">Carbohydrate kinase</fullName>
    </submittedName>
</protein>
<dbReference type="InterPro" id="IPR050306">
    <property type="entry name" value="PfkB_Carbo_kinase"/>
</dbReference>
<dbReference type="PROSITE" id="PS00583">
    <property type="entry name" value="PFKB_KINASES_1"/>
    <property type="match status" value="1"/>
</dbReference>
<evidence type="ECO:0000256" key="4">
    <source>
        <dbReference type="ARBA" id="ARBA00022777"/>
    </source>
</evidence>
<evidence type="ECO:0000259" key="6">
    <source>
        <dbReference type="Pfam" id="PF00294"/>
    </source>
</evidence>
<evidence type="ECO:0000313" key="7">
    <source>
        <dbReference type="EMBL" id="OOC09845.1"/>
    </source>
</evidence>
<dbReference type="Proteomes" id="UP000189177">
    <property type="component" value="Unassembled WGS sequence"/>
</dbReference>
<evidence type="ECO:0000313" key="8">
    <source>
        <dbReference type="Proteomes" id="UP000189177"/>
    </source>
</evidence>
<dbReference type="Gene3D" id="3.40.1190.20">
    <property type="match status" value="1"/>
</dbReference>
<comment type="caution">
    <text evidence="7">The sequence shown here is derived from an EMBL/GenBank/DDBJ whole genome shotgun (WGS) entry which is preliminary data.</text>
</comment>
<reference evidence="7 8" key="1">
    <citation type="submission" date="2017-02" db="EMBL/GenBank/DDBJ databases">
        <title>Genomic diversity within the haloalkaliphilic genus Thioalkalivibrio.</title>
        <authorList>
            <person name="Ahn A.-C."/>
            <person name="Meier-Kolthoff J."/>
            <person name="Overmars L."/>
            <person name="Richter M."/>
            <person name="Woyke T."/>
            <person name="Sorokin D.Y."/>
            <person name="Muyzer G."/>
        </authorList>
    </citation>
    <scope>NUCLEOTIDE SEQUENCE [LARGE SCALE GENOMIC DNA]</scope>
    <source>
        <strain evidence="7 8">HL17</strain>
    </source>
</reference>
<accession>A0A1V2ZXL4</accession>
<dbReference type="InterPro" id="IPR002173">
    <property type="entry name" value="Carboh/pur_kinase_PfkB_CS"/>
</dbReference>
<keyword evidence="3" id="KW-0547">Nucleotide-binding</keyword>
<dbReference type="RefSeq" id="WP_077244454.1">
    <property type="nucleotide sequence ID" value="NZ_MUZR01000035.1"/>
</dbReference>
<dbReference type="Pfam" id="PF00294">
    <property type="entry name" value="PfkB"/>
    <property type="match status" value="1"/>
</dbReference>
<sequence>MADAPDVVFGEVLFDRFPDAREVLGGAPFNVAWNLHQLGEPVLFVGGVGNDAAGARVRKAMREVGLAEDALYTHPQAPTGAVQVTVEDGEPAYYILPDQAYDDLPATVDPAVPARTPLLYHGTLALRSGNRELLAALRRRCERRFVDANLREPWYDPQDVRDLLRGADVVKLNADELATLFPNVPAEKRAERCLQACDIQSALIVTLGADGAEIHPRAGQPVRARAPVVEGMQDAVGAGDAFASVAILGLRRGWGWEGTLHRALEFAARVCTLQGATTTDPGFYRSAVAAWT</sequence>
<comment type="similarity">
    <text evidence="1">Belongs to the carbohydrate kinase PfkB family.</text>
</comment>
<dbReference type="PANTHER" id="PTHR43085">
    <property type="entry name" value="HEXOKINASE FAMILY MEMBER"/>
    <property type="match status" value="1"/>
</dbReference>
<keyword evidence="5" id="KW-0067">ATP-binding</keyword>
<name>A0A1V2ZXL4_9GAMM</name>
<evidence type="ECO:0000256" key="1">
    <source>
        <dbReference type="ARBA" id="ARBA00010688"/>
    </source>
</evidence>
<dbReference type="InterPro" id="IPR011611">
    <property type="entry name" value="PfkB_dom"/>
</dbReference>
<dbReference type="AlphaFoldDB" id="A0A1V2ZXL4"/>
<gene>
    <name evidence="7" type="ORF">B1A74_09215</name>
</gene>
<keyword evidence="2" id="KW-0808">Transferase</keyword>
<dbReference type="SUPFAM" id="SSF53613">
    <property type="entry name" value="Ribokinase-like"/>
    <property type="match status" value="1"/>
</dbReference>
<dbReference type="OrthoDB" id="9779730at2"/>
<keyword evidence="4 7" id="KW-0418">Kinase</keyword>
<dbReference type="STRING" id="252474.B1A74_09215"/>
<dbReference type="InterPro" id="IPR029056">
    <property type="entry name" value="Ribokinase-like"/>
</dbReference>
<dbReference type="PANTHER" id="PTHR43085:SF1">
    <property type="entry name" value="PSEUDOURIDINE KINASE-RELATED"/>
    <property type="match status" value="1"/>
</dbReference>
<dbReference type="GO" id="GO:0016301">
    <property type="term" value="F:kinase activity"/>
    <property type="evidence" value="ECO:0007669"/>
    <property type="project" value="UniProtKB-KW"/>
</dbReference>
<evidence type="ECO:0000256" key="3">
    <source>
        <dbReference type="ARBA" id="ARBA00022741"/>
    </source>
</evidence>
<evidence type="ECO:0000256" key="5">
    <source>
        <dbReference type="ARBA" id="ARBA00022840"/>
    </source>
</evidence>
<keyword evidence="8" id="KW-1185">Reference proteome</keyword>
<organism evidence="7 8">
    <name type="scientific">Thioalkalivibrio halophilus</name>
    <dbReference type="NCBI Taxonomy" id="252474"/>
    <lineage>
        <taxon>Bacteria</taxon>
        <taxon>Pseudomonadati</taxon>
        <taxon>Pseudomonadota</taxon>
        <taxon>Gammaproteobacteria</taxon>
        <taxon>Chromatiales</taxon>
        <taxon>Ectothiorhodospiraceae</taxon>
        <taxon>Thioalkalivibrio</taxon>
    </lineage>
</organism>
<proteinExistence type="inferred from homology"/>
<dbReference type="EMBL" id="MUZR01000035">
    <property type="protein sequence ID" value="OOC09845.1"/>
    <property type="molecule type" value="Genomic_DNA"/>
</dbReference>
<dbReference type="GO" id="GO:0005524">
    <property type="term" value="F:ATP binding"/>
    <property type="evidence" value="ECO:0007669"/>
    <property type="project" value="UniProtKB-KW"/>
</dbReference>
<evidence type="ECO:0000256" key="2">
    <source>
        <dbReference type="ARBA" id="ARBA00022679"/>
    </source>
</evidence>
<feature type="domain" description="Carbohydrate kinase PfkB" evidence="6">
    <location>
        <begin position="18"/>
        <end position="279"/>
    </location>
</feature>